<evidence type="ECO:0000256" key="1">
    <source>
        <dbReference type="SAM" id="MobiDB-lite"/>
    </source>
</evidence>
<feature type="region of interest" description="Disordered" evidence="1">
    <location>
        <begin position="389"/>
        <end position="416"/>
    </location>
</feature>
<feature type="compositionally biased region" description="Basic residues" evidence="1">
    <location>
        <begin position="224"/>
        <end position="233"/>
    </location>
</feature>
<dbReference type="EMBL" id="JARKIE010000226">
    <property type="protein sequence ID" value="KAJ7664152.1"/>
    <property type="molecule type" value="Genomic_DNA"/>
</dbReference>
<feature type="compositionally biased region" description="Basic residues" evidence="1">
    <location>
        <begin position="150"/>
        <end position="162"/>
    </location>
</feature>
<feature type="compositionally biased region" description="Low complexity" evidence="1">
    <location>
        <begin position="319"/>
        <end position="351"/>
    </location>
</feature>
<proteinExistence type="predicted"/>
<organism evidence="2 3">
    <name type="scientific">Mycena rosella</name>
    <name type="common">Pink bonnet</name>
    <name type="synonym">Agaricus rosellus</name>
    <dbReference type="NCBI Taxonomy" id="1033263"/>
    <lineage>
        <taxon>Eukaryota</taxon>
        <taxon>Fungi</taxon>
        <taxon>Dikarya</taxon>
        <taxon>Basidiomycota</taxon>
        <taxon>Agaricomycotina</taxon>
        <taxon>Agaricomycetes</taxon>
        <taxon>Agaricomycetidae</taxon>
        <taxon>Agaricales</taxon>
        <taxon>Marasmiineae</taxon>
        <taxon>Mycenaceae</taxon>
        <taxon>Mycena</taxon>
    </lineage>
</organism>
<name>A0AAD7G7E9_MYCRO</name>
<dbReference type="AlphaFoldDB" id="A0AAD7G7E9"/>
<keyword evidence="3" id="KW-1185">Reference proteome</keyword>
<accession>A0AAD7G7E9</accession>
<comment type="caution">
    <text evidence="2">The sequence shown here is derived from an EMBL/GenBank/DDBJ whole genome shotgun (WGS) entry which is preliminary data.</text>
</comment>
<feature type="compositionally biased region" description="Acidic residues" evidence="1">
    <location>
        <begin position="167"/>
        <end position="180"/>
    </location>
</feature>
<protein>
    <submittedName>
        <fullName evidence="2">Uncharacterized protein</fullName>
    </submittedName>
</protein>
<feature type="region of interest" description="Disordered" evidence="1">
    <location>
        <begin position="148"/>
        <end position="357"/>
    </location>
</feature>
<gene>
    <name evidence="2" type="ORF">B0H17DRAFT_1143809</name>
</gene>
<feature type="compositionally biased region" description="Basic residues" evidence="1">
    <location>
        <begin position="249"/>
        <end position="263"/>
    </location>
</feature>
<evidence type="ECO:0000313" key="3">
    <source>
        <dbReference type="Proteomes" id="UP001221757"/>
    </source>
</evidence>
<dbReference type="Proteomes" id="UP001221757">
    <property type="component" value="Unassembled WGS sequence"/>
</dbReference>
<reference evidence="2" key="1">
    <citation type="submission" date="2023-03" db="EMBL/GenBank/DDBJ databases">
        <title>Massive genome expansion in bonnet fungi (Mycena s.s.) driven by repeated elements and novel gene families across ecological guilds.</title>
        <authorList>
            <consortium name="Lawrence Berkeley National Laboratory"/>
            <person name="Harder C.B."/>
            <person name="Miyauchi S."/>
            <person name="Viragh M."/>
            <person name="Kuo A."/>
            <person name="Thoen E."/>
            <person name="Andreopoulos B."/>
            <person name="Lu D."/>
            <person name="Skrede I."/>
            <person name="Drula E."/>
            <person name="Henrissat B."/>
            <person name="Morin E."/>
            <person name="Kohler A."/>
            <person name="Barry K."/>
            <person name="LaButti K."/>
            <person name="Morin E."/>
            <person name="Salamov A."/>
            <person name="Lipzen A."/>
            <person name="Mereny Z."/>
            <person name="Hegedus B."/>
            <person name="Baldrian P."/>
            <person name="Stursova M."/>
            <person name="Weitz H."/>
            <person name="Taylor A."/>
            <person name="Grigoriev I.V."/>
            <person name="Nagy L.G."/>
            <person name="Martin F."/>
            <person name="Kauserud H."/>
        </authorList>
    </citation>
    <scope>NUCLEOTIDE SEQUENCE</scope>
    <source>
        <strain evidence="2">CBHHK067</strain>
    </source>
</reference>
<sequence length="416" mass="46033">MRLEKCTGTRGFCVIAGSHASDTIRSSFIGSVDSVRFLPDVFRMDSGTFTTKYRNWRRRRRSTPERRWEATGKPKLDVQFVHYKELMCGKEGYEIVGWPDDVPICTPSNMGVGGSIAIDTLYEHLKNGECYWRAVDPAVRTEINKVFAKAGKKKKPRKRRVAAKADDSDDVEETEEEEEAPPLKKRKEPAVSEDEDEEEVLPKKKVVKRKRAQEEEEEEEAPPRKKAVKKKKVPVVEDEEEEETPKEKAGKKKAGAKKKKGKGKEKEKEVREKRKHVGADDGNAAPAKRVPFKHSRMQPPAGRSASIVPSDADVTDGEAAPAQSSSTAAGPSTSTTASASTSKAAASSFTTGWESVWVTDEIHQKSKEAADKMKMQLAADCKAGVLPLAKPKAKPKLTAKSLQEMADQDYGSSEED</sequence>
<evidence type="ECO:0000313" key="2">
    <source>
        <dbReference type="EMBL" id="KAJ7664152.1"/>
    </source>
</evidence>